<dbReference type="Pfam" id="PF03480">
    <property type="entry name" value="DctP"/>
    <property type="match status" value="1"/>
</dbReference>
<dbReference type="CDD" id="cd13669">
    <property type="entry name" value="PBP2_TRAP_TM0322_like"/>
    <property type="match status" value="1"/>
</dbReference>
<keyword evidence="2" id="KW-0813">Transport</keyword>
<dbReference type="SUPFAM" id="SSF53850">
    <property type="entry name" value="Periplasmic binding protein-like II"/>
    <property type="match status" value="1"/>
</dbReference>
<evidence type="ECO:0000256" key="4">
    <source>
        <dbReference type="SAM" id="MobiDB-lite"/>
    </source>
</evidence>
<keyword evidence="6" id="KW-1185">Reference proteome</keyword>
<proteinExistence type="inferred from homology"/>
<dbReference type="GO" id="GO:0055085">
    <property type="term" value="P:transmembrane transport"/>
    <property type="evidence" value="ECO:0007669"/>
    <property type="project" value="InterPro"/>
</dbReference>
<evidence type="ECO:0000256" key="1">
    <source>
        <dbReference type="ARBA" id="ARBA00009023"/>
    </source>
</evidence>
<gene>
    <name evidence="5" type="ORF">CR203_14535</name>
</gene>
<evidence type="ECO:0000313" key="5">
    <source>
        <dbReference type="EMBL" id="RKL66511.1"/>
    </source>
</evidence>
<reference evidence="5 6" key="1">
    <citation type="submission" date="2017-10" db="EMBL/GenBank/DDBJ databases">
        <title>Bacillus sp. nov., a halophilic bacterium isolated from a Keqin Lake.</title>
        <authorList>
            <person name="Wang H."/>
        </authorList>
    </citation>
    <scope>NUCLEOTIDE SEQUENCE [LARGE SCALE GENOMIC DNA]</scope>
    <source>
        <strain evidence="5 6">KCTC 13187</strain>
    </source>
</reference>
<evidence type="ECO:0000256" key="2">
    <source>
        <dbReference type="ARBA" id="ARBA00022448"/>
    </source>
</evidence>
<dbReference type="AlphaFoldDB" id="A0A3A9K828"/>
<dbReference type="InterPro" id="IPR018389">
    <property type="entry name" value="DctP_fam"/>
</dbReference>
<protein>
    <submittedName>
        <fullName evidence="5">C4-dicarboxylate ABC transporter</fullName>
    </submittedName>
</protein>
<accession>A0A3A9K828</accession>
<comment type="similarity">
    <text evidence="1">Belongs to the bacterial solute-binding protein 7 family.</text>
</comment>
<organism evidence="5 6">
    <name type="scientific">Salipaludibacillus neizhouensis</name>
    <dbReference type="NCBI Taxonomy" id="885475"/>
    <lineage>
        <taxon>Bacteria</taxon>
        <taxon>Bacillati</taxon>
        <taxon>Bacillota</taxon>
        <taxon>Bacilli</taxon>
        <taxon>Bacillales</taxon>
        <taxon>Bacillaceae</taxon>
    </lineage>
</organism>
<feature type="compositionally biased region" description="Acidic residues" evidence="4">
    <location>
        <begin position="37"/>
        <end position="48"/>
    </location>
</feature>
<evidence type="ECO:0000313" key="6">
    <source>
        <dbReference type="Proteomes" id="UP000281498"/>
    </source>
</evidence>
<dbReference type="PANTHER" id="PTHR33376">
    <property type="match status" value="1"/>
</dbReference>
<dbReference type="PROSITE" id="PS51257">
    <property type="entry name" value="PROKAR_LIPOPROTEIN"/>
    <property type="match status" value="1"/>
</dbReference>
<dbReference type="InterPro" id="IPR038404">
    <property type="entry name" value="TRAP_DctP_sf"/>
</dbReference>
<dbReference type="NCBIfam" id="NF037995">
    <property type="entry name" value="TRAP_S1"/>
    <property type="match status" value="1"/>
</dbReference>
<dbReference type="EMBL" id="PDOE01000006">
    <property type="protein sequence ID" value="RKL66511.1"/>
    <property type="molecule type" value="Genomic_DNA"/>
</dbReference>
<dbReference type="Proteomes" id="UP000281498">
    <property type="component" value="Unassembled WGS sequence"/>
</dbReference>
<dbReference type="Gene3D" id="3.40.190.170">
    <property type="entry name" value="Bacterial extracellular solute-binding protein, family 7"/>
    <property type="match status" value="1"/>
</dbReference>
<sequence>MVILKKMNKWMFMILVVFIITLVTACSNEETSSNSPDEAENETTEDSSNDSNEAKEENEANGVEAITINIAHGNQPDEPVGQLAQKWKELAEERSDGALELNLYPSSQLGSEKDVLEQAMMGNNVIVMAGYDFLMDYVPDAGILTAPYLVEDFDELLYLTETEWYESLVDDLNGEGIDIVTTRTVYGERHLLTNEEVQTPADLEGKSIRVPNNQMSIETFEAMGASATPTPLGDLYTSLQQGLVDGAENPLPVLQGVKAQEVSKHLALTGHQKFITAWIGGTSYLETLPEDLVQILKETGDEAGDYARGILDEETKSVLAEFEEEGVEIYEVDQEPFRESVQEVYNSFPSWTPGLYDQIQELLESR</sequence>
<comment type="caution">
    <text evidence="5">The sequence shown here is derived from an EMBL/GenBank/DDBJ whole genome shotgun (WGS) entry which is preliminary data.</text>
</comment>
<dbReference type="OrthoDB" id="2087at2"/>
<dbReference type="PANTHER" id="PTHR33376:SF7">
    <property type="entry name" value="C4-DICARBOXYLATE-BINDING PROTEIN DCTB"/>
    <property type="match status" value="1"/>
</dbReference>
<feature type="region of interest" description="Disordered" evidence="4">
    <location>
        <begin position="29"/>
        <end position="59"/>
    </location>
</feature>
<name>A0A3A9K828_9BACI</name>
<keyword evidence="3" id="KW-0732">Signal</keyword>
<evidence type="ECO:0000256" key="3">
    <source>
        <dbReference type="ARBA" id="ARBA00022729"/>
    </source>
</evidence>